<gene>
    <name evidence="1" type="ORF">B0T10DRAFT_571594</name>
</gene>
<dbReference type="AlphaFoldDB" id="A0A9P9AQD9"/>
<keyword evidence="2" id="KW-1185">Reference proteome</keyword>
<dbReference type="OrthoDB" id="4390553at2759"/>
<dbReference type="EMBL" id="JAGPYM010000010">
    <property type="protein sequence ID" value="KAH6889623.1"/>
    <property type="molecule type" value="Genomic_DNA"/>
</dbReference>
<reference evidence="1 2" key="1">
    <citation type="journal article" date="2021" name="Nat. Commun.">
        <title>Genetic determinants of endophytism in the Arabidopsis root mycobiome.</title>
        <authorList>
            <person name="Mesny F."/>
            <person name="Miyauchi S."/>
            <person name="Thiergart T."/>
            <person name="Pickel B."/>
            <person name="Atanasova L."/>
            <person name="Karlsson M."/>
            <person name="Huettel B."/>
            <person name="Barry K.W."/>
            <person name="Haridas S."/>
            <person name="Chen C."/>
            <person name="Bauer D."/>
            <person name="Andreopoulos W."/>
            <person name="Pangilinan J."/>
            <person name="LaButti K."/>
            <person name="Riley R."/>
            <person name="Lipzen A."/>
            <person name="Clum A."/>
            <person name="Drula E."/>
            <person name="Henrissat B."/>
            <person name="Kohler A."/>
            <person name="Grigoriev I.V."/>
            <person name="Martin F.M."/>
            <person name="Hacquard S."/>
        </authorList>
    </citation>
    <scope>NUCLEOTIDE SEQUENCE [LARGE SCALE GENOMIC DNA]</scope>
    <source>
        <strain evidence="1 2">MPI-CAGE-CH-0241</strain>
    </source>
</reference>
<organism evidence="1 2">
    <name type="scientific">Thelonectria olida</name>
    <dbReference type="NCBI Taxonomy" id="1576542"/>
    <lineage>
        <taxon>Eukaryota</taxon>
        <taxon>Fungi</taxon>
        <taxon>Dikarya</taxon>
        <taxon>Ascomycota</taxon>
        <taxon>Pezizomycotina</taxon>
        <taxon>Sordariomycetes</taxon>
        <taxon>Hypocreomycetidae</taxon>
        <taxon>Hypocreales</taxon>
        <taxon>Nectriaceae</taxon>
        <taxon>Thelonectria</taxon>
    </lineage>
</organism>
<sequence>MQSFNWFFDKDRYTVYKTFKHDSSVVYRMTTWTNLIAYTASWFTPTKVNVIFLKVQSNSLFPNAYDALSTAGLKLDPNSRNGLDDSVGKMAAQKAQFWNTVAGRDIKTFCAKNQDQLEIAVEEIGHLRIFYIVWEPDRGKQPRTGGFREFAAANFKAQLTHSEWEKALRGPIKWLGGQLIGLGSSD</sequence>
<name>A0A9P9AQD9_9HYPO</name>
<accession>A0A9P9AQD9</accession>
<evidence type="ECO:0000313" key="2">
    <source>
        <dbReference type="Proteomes" id="UP000777438"/>
    </source>
</evidence>
<proteinExistence type="predicted"/>
<evidence type="ECO:0000313" key="1">
    <source>
        <dbReference type="EMBL" id="KAH6889623.1"/>
    </source>
</evidence>
<comment type="caution">
    <text evidence="1">The sequence shown here is derived from an EMBL/GenBank/DDBJ whole genome shotgun (WGS) entry which is preliminary data.</text>
</comment>
<dbReference type="Proteomes" id="UP000777438">
    <property type="component" value="Unassembled WGS sequence"/>
</dbReference>
<protein>
    <submittedName>
        <fullName evidence="1">Uncharacterized protein</fullName>
    </submittedName>
</protein>